<dbReference type="GO" id="GO:0030688">
    <property type="term" value="C:preribosome, small subunit precursor"/>
    <property type="evidence" value="ECO:0007669"/>
    <property type="project" value="TreeGrafter"/>
</dbReference>
<dbReference type="GO" id="GO:0006364">
    <property type="term" value="P:rRNA processing"/>
    <property type="evidence" value="ECO:0007669"/>
    <property type="project" value="TreeGrafter"/>
</dbReference>
<evidence type="ECO:0000313" key="5">
    <source>
        <dbReference type="Proteomes" id="UP000559256"/>
    </source>
</evidence>
<evidence type="ECO:0000256" key="2">
    <source>
        <dbReference type="SAM" id="MobiDB-lite"/>
    </source>
</evidence>
<dbReference type="GO" id="GO:0005730">
    <property type="term" value="C:nucleolus"/>
    <property type="evidence" value="ECO:0007669"/>
    <property type="project" value="TreeGrafter"/>
</dbReference>
<dbReference type="InterPro" id="IPR031728">
    <property type="entry name" value="GlcAase_C"/>
</dbReference>
<comment type="similarity">
    <text evidence="1">Belongs to the bystin family.</text>
</comment>
<dbReference type="SUPFAM" id="SSF51445">
    <property type="entry name" value="(Trans)glycosidases"/>
    <property type="match status" value="1"/>
</dbReference>
<keyword evidence="5" id="KW-1185">Reference proteome</keyword>
<dbReference type="InterPro" id="IPR013780">
    <property type="entry name" value="Glyco_hydro_b"/>
</dbReference>
<dbReference type="InterPro" id="IPR007955">
    <property type="entry name" value="Bystin"/>
</dbReference>
<sequence>MASSGKSRHDPLLAQLNEDEEEAKYGRLSQPGKRKRSRKSLGEDEESGEVILDPKTSKRIFELAKIQQDEIDALDAEEDEDEETDQPQPQARAMEDNDEEEEDDYDAEMEDQEEVEEIFEIDAGDMETLDALLPHNAGERKTLADIIFAKLESAESQAPQASPNAATIQKVQQGLLISSPFVDLSIIILFDRPIKTKSSSRIRPKSSGDVYQALVLTRLSSLRAGQWLTKYKSGPLPKVIKVIPTLPAWARILALTEPENWSPHACRAATKSFISTMKPPQAQLFLSVVLLDAVREDIQQNKKLNVQYYEALKRALYKPGAFFKGIIFPMLDQGCTLKEAAIIASILARVKIPVLHASAALLRIAEMDYSGPNSLFIRVLVDKKFSLPYKVVDALVFHFIRLSNTYKAKSRADSEKLPVLWHQSLLVFAQRYASDLTPDQKDALLDVIRATPHPQIGPEIRRELVNSVYTTLASTSTCLSNMANLRGAPVAVRIGGTTQDRATYDPNLSSAVQYTVASPADAPTSLTFGPSFFTLAAGLPGDVTVGLNRRLNNQANTRSAAIQAKNTIPSSKLFAIELGNEPECGKAWNQSADAASEQSWFNAVSTSVGNIFQGGVFLSWDTSPLISALGSAISHVHSISRHSYPQSACGGASTNLQSLMSHSGIVLYTSQYKSGATTVHNAGLRYFLGETNSATCGGGGISPTFGAALWIVDYVLQGALNGVERLYFHQGTIGNCQYCWWGRFTTGAPMYGVIFLNEFLGADGARLAMLDNGTGAVASYVVYNSANAPVRLLVYNSNYYDGTGTRSSTSVSFTGGGIPSSGTKTAKRLTAPNATSRVDMGGTVTIGGGGTFDGNCNAIGNQVKENVAVNGGSLTVTVSASEALILYL</sequence>
<dbReference type="PANTHER" id="PTHR12821">
    <property type="entry name" value="BYSTIN"/>
    <property type="match status" value="1"/>
</dbReference>
<dbReference type="GO" id="GO:0005737">
    <property type="term" value="C:cytoplasm"/>
    <property type="evidence" value="ECO:0007669"/>
    <property type="project" value="TreeGrafter"/>
</dbReference>
<name>A0A8H5LHH1_9AGAR</name>
<dbReference type="EMBL" id="JAACJM010000050">
    <property type="protein sequence ID" value="KAF5357665.1"/>
    <property type="molecule type" value="Genomic_DNA"/>
</dbReference>
<organism evidence="4 5">
    <name type="scientific">Tetrapyrgos nigripes</name>
    <dbReference type="NCBI Taxonomy" id="182062"/>
    <lineage>
        <taxon>Eukaryota</taxon>
        <taxon>Fungi</taxon>
        <taxon>Dikarya</taxon>
        <taxon>Basidiomycota</taxon>
        <taxon>Agaricomycotina</taxon>
        <taxon>Agaricomycetes</taxon>
        <taxon>Agaricomycetidae</taxon>
        <taxon>Agaricales</taxon>
        <taxon>Marasmiineae</taxon>
        <taxon>Marasmiaceae</taxon>
        <taxon>Tetrapyrgos</taxon>
    </lineage>
</organism>
<gene>
    <name evidence="4" type="ORF">D9758_007463</name>
</gene>
<dbReference type="GO" id="GO:0030515">
    <property type="term" value="F:snoRNA binding"/>
    <property type="evidence" value="ECO:0007669"/>
    <property type="project" value="TreeGrafter"/>
</dbReference>
<accession>A0A8H5LHH1</accession>
<evidence type="ECO:0000259" key="3">
    <source>
        <dbReference type="Pfam" id="PF16862"/>
    </source>
</evidence>
<dbReference type="Gene3D" id="2.60.40.1180">
    <property type="entry name" value="Golgi alpha-mannosidase II"/>
    <property type="match status" value="1"/>
</dbReference>
<proteinExistence type="inferred from homology"/>
<dbReference type="Gene3D" id="3.20.20.80">
    <property type="entry name" value="Glycosidases"/>
    <property type="match status" value="1"/>
</dbReference>
<dbReference type="InterPro" id="IPR017853">
    <property type="entry name" value="GH"/>
</dbReference>
<feature type="compositionally biased region" description="Acidic residues" evidence="2">
    <location>
        <begin position="96"/>
        <end position="109"/>
    </location>
</feature>
<dbReference type="Pfam" id="PF16862">
    <property type="entry name" value="Glyco_hydro_79C"/>
    <property type="match status" value="1"/>
</dbReference>
<feature type="domain" description="Beta-glucuronidase C-terminal" evidence="3">
    <location>
        <begin position="780"/>
        <end position="885"/>
    </location>
</feature>
<dbReference type="Proteomes" id="UP000559256">
    <property type="component" value="Unassembled WGS sequence"/>
</dbReference>
<dbReference type="PANTHER" id="PTHR12821:SF0">
    <property type="entry name" value="BYSTIN"/>
    <property type="match status" value="1"/>
</dbReference>
<dbReference type="Pfam" id="PF05291">
    <property type="entry name" value="Bystin"/>
    <property type="match status" value="1"/>
</dbReference>
<evidence type="ECO:0000313" key="4">
    <source>
        <dbReference type="EMBL" id="KAF5357665.1"/>
    </source>
</evidence>
<feature type="compositionally biased region" description="Acidic residues" evidence="2">
    <location>
        <begin position="69"/>
        <end position="85"/>
    </location>
</feature>
<evidence type="ECO:0000256" key="1">
    <source>
        <dbReference type="ARBA" id="ARBA00007114"/>
    </source>
</evidence>
<feature type="region of interest" description="Disordered" evidence="2">
    <location>
        <begin position="1"/>
        <end position="109"/>
    </location>
</feature>
<reference evidence="4 5" key="1">
    <citation type="journal article" date="2020" name="ISME J.">
        <title>Uncovering the hidden diversity of litter-decomposition mechanisms in mushroom-forming fungi.</title>
        <authorList>
            <person name="Floudas D."/>
            <person name="Bentzer J."/>
            <person name="Ahren D."/>
            <person name="Johansson T."/>
            <person name="Persson P."/>
            <person name="Tunlid A."/>
        </authorList>
    </citation>
    <scope>NUCLEOTIDE SEQUENCE [LARGE SCALE GENOMIC DNA]</scope>
    <source>
        <strain evidence="4 5">CBS 291.85</strain>
    </source>
</reference>
<dbReference type="AlphaFoldDB" id="A0A8H5LHH1"/>
<protein>
    <recommendedName>
        <fullName evidence="3">Beta-glucuronidase C-terminal domain-containing protein</fullName>
    </recommendedName>
</protein>
<comment type="caution">
    <text evidence="4">The sequence shown here is derived from an EMBL/GenBank/DDBJ whole genome shotgun (WGS) entry which is preliminary data.</text>
</comment>
<dbReference type="OrthoDB" id="2831684at2759"/>